<keyword evidence="1" id="KW-0732">Signal</keyword>
<gene>
    <name evidence="2" type="ORF">SAMN02745149_00482</name>
</gene>
<feature type="chain" id="PRO_5012436655" description="Lipocalin-like domain-containing protein" evidence="1">
    <location>
        <begin position="25"/>
        <end position="321"/>
    </location>
</feature>
<proteinExistence type="predicted"/>
<organism evidence="2 3">
    <name type="scientific">Treponema porcinum</name>
    <dbReference type="NCBI Taxonomy" id="261392"/>
    <lineage>
        <taxon>Bacteria</taxon>
        <taxon>Pseudomonadati</taxon>
        <taxon>Spirochaetota</taxon>
        <taxon>Spirochaetia</taxon>
        <taxon>Spirochaetales</taxon>
        <taxon>Treponemataceae</taxon>
        <taxon>Treponema</taxon>
    </lineage>
</organism>
<reference evidence="2 3" key="1">
    <citation type="submission" date="2017-02" db="EMBL/GenBank/DDBJ databases">
        <authorList>
            <person name="Peterson S.W."/>
        </authorList>
    </citation>
    <scope>NUCLEOTIDE SEQUENCE [LARGE SCALE GENOMIC DNA]</scope>
    <source>
        <strain evidence="2 3">ATCC BAA-908</strain>
    </source>
</reference>
<dbReference type="RefSeq" id="WP_078932407.1">
    <property type="nucleotide sequence ID" value="NZ_FUWG01000003.1"/>
</dbReference>
<evidence type="ECO:0000256" key="1">
    <source>
        <dbReference type="SAM" id="SignalP"/>
    </source>
</evidence>
<feature type="signal peptide" evidence="1">
    <location>
        <begin position="1"/>
        <end position="24"/>
    </location>
</feature>
<protein>
    <recommendedName>
        <fullName evidence="4">Lipocalin-like domain-containing protein</fullName>
    </recommendedName>
</protein>
<keyword evidence="3" id="KW-1185">Reference proteome</keyword>
<dbReference type="Proteomes" id="UP000190423">
    <property type="component" value="Unassembled WGS sequence"/>
</dbReference>
<sequence length="321" mass="36124">MNKKSATKISILLISILSCLLMFSCDNPSDENPDSEDTKTTEETKTVTHSAMIGTWVNPDDSTDTITISETEVIYSATATYKFMHRVTNNNESFTRNISISHIVNEQFLNEIKARRKEWIDELGISEEGDVVRMDYTKNPKEYVSWFEKFDIEFSNLAFFQKEPSLFFGNQEYEYLWLNNEILNVRYLVNFSDEAHKDCTYIKNDSNTGNNTSSVTSSDFIGTYTISEANGSTFTFSSDGKWTYKYNSSTTNGTWSVSDGELTITYSLGGYSSTAVFTASISGDKYTLTGKSGDYTTIISSAFKITNQTALEKGVVTLVKQ</sequence>
<dbReference type="PROSITE" id="PS51257">
    <property type="entry name" value="PROKAR_LIPOPROTEIN"/>
    <property type="match status" value="1"/>
</dbReference>
<accession>A0A1T4JK60</accession>
<name>A0A1T4JK60_TREPO</name>
<dbReference type="EMBL" id="FUWG01000003">
    <property type="protein sequence ID" value="SJZ30539.1"/>
    <property type="molecule type" value="Genomic_DNA"/>
</dbReference>
<evidence type="ECO:0008006" key="4">
    <source>
        <dbReference type="Google" id="ProtNLM"/>
    </source>
</evidence>
<evidence type="ECO:0000313" key="3">
    <source>
        <dbReference type="Proteomes" id="UP000190423"/>
    </source>
</evidence>
<evidence type="ECO:0000313" key="2">
    <source>
        <dbReference type="EMBL" id="SJZ30539.1"/>
    </source>
</evidence>
<dbReference type="GeneID" id="78315802"/>
<dbReference type="AlphaFoldDB" id="A0A1T4JK60"/>